<reference evidence="1 2" key="1">
    <citation type="journal article" date="2012" name="Genome Biol.">
        <title>Sequencing three crocodilian genomes to illuminate the evolution of archosaurs and amniotes.</title>
        <authorList>
            <person name="St John J.A."/>
            <person name="Braun E.L."/>
            <person name="Isberg S.R."/>
            <person name="Miles L.G."/>
            <person name="Chong A.Y."/>
            <person name="Gongora J."/>
            <person name="Dalzell P."/>
            <person name="Moran C."/>
            <person name="Bed'hom B."/>
            <person name="Abzhanov A."/>
            <person name="Burgess S.C."/>
            <person name="Cooksey A.M."/>
            <person name="Castoe T.A."/>
            <person name="Crawford N.G."/>
            <person name="Densmore L.D."/>
            <person name="Drew J.C."/>
            <person name="Edwards S.V."/>
            <person name="Faircloth B.C."/>
            <person name="Fujita M.K."/>
            <person name="Greenwold M.J."/>
            <person name="Hoffmann F.G."/>
            <person name="Howard J.M."/>
            <person name="Iguchi T."/>
            <person name="Janes D.E."/>
            <person name="Khan S.Y."/>
            <person name="Kohno S."/>
            <person name="de Koning A.J."/>
            <person name="Lance S.L."/>
            <person name="McCarthy F.M."/>
            <person name="McCormack J.E."/>
            <person name="Merchant M.E."/>
            <person name="Peterson D.G."/>
            <person name="Pollock D.D."/>
            <person name="Pourmand N."/>
            <person name="Raney B.J."/>
            <person name="Roessler K.A."/>
            <person name="Sanford J.R."/>
            <person name="Sawyer R.H."/>
            <person name="Schmidt C.J."/>
            <person name="Triplett E.W."/>
            <person name="Tuberville T.D."/>
            <person name="Venegas-Anaya M."/>
            <person name="Howard J.T."/>
            <person name="Jarvis E.D."/>
            <person name="Guillette L.J.Jr."/>
            <person name="Glenn T.C."/>
            <person name="Green R.E."/>
            <person name="Ray D.A."/>
        </authorList>
    </citation>
    <scope>NUCLEOTIDE SEQUENCE [LARGE SCALE GENOMIC DNA]</scope>
    <source>
        <strain evidence="1">KSC_2009_1</strain>
    </source>
</reference>
<sequence length="91" mass="10207">MDFMGFMSVSISQVQHLHAGREAPANAKDVPSGMLPPSTSAFHMCCLQQQQIQDWTLLLGWLVTKAEEQLEDLWACSSEDVVHEQTKNCED</sequence>
<accession>A0A151NNT0</accession>
<protein>
    <submittedName>
        <fullName evidence="1">Uncharacterized protein</fullName>
    </submittedName>
</protein>
<dbReference type="AlphaFoldDB" id="A0A151NNT0"/>
<name>A0A151NNT0_ALLMI</name>
<keyword evidence="2" id="KW-1185">Reference proteome</keyword>
<dbReference type="Proteomes" id="UP000050525">
    <property type="component" value="Unassembled WGS sequence"/>
</dbReference>
<comment type="caution">
    <text evidence="1">The sequence shown here is derived from an EMBL/GenBank/DDBJ whole genome shotgun (WGS) entry which is preliminary data.</text>
</comment>
<proteinExistence type="predicted"/>
<dbReference type="EMBL" id="AKHW03002524">
    <property type="protein sequence ID" value="KYO38481.1"/>
    <property type="molecule type" value="Genomic_DNA"/>
</dbReference>
<evidence type="ECO:0000313" key="1">
    <source>
        <dbReference type="EMBL" id="KYO38481.1"/>
    </source>
</evidence>
<organism evidence="1 2">
    <name type="scientific">Alligator mississippiensis</name>
    <name type="common">American alligator</name>
    <dbReference type="NCBI Taxonomy" id="8496"/>
    <lineage>
        <taxon>Eukaryota</taxon>
        <taxon>Metazoa</taxon>
        <taxon>Chordata</taxon>
        <taxon>Craniata</taxon>
        <taxon>Vertebrata</taxon>
        <taxon>Euteleostomi</taxon>
        <taxon>Archelosauria</taxon>
        <taxon>Archosauria</taxon>
        <taxon>Crocodylia</taxon>
        <taxon>Alligatoridae</taxon>
        <taxon>Alligatorinae</taxon>
        <taxon>Alligator</taxon>
    </lineage>
</organism>
<gene>
    <name evidence="1" type="ORF">Y1Q_0015710</name>
</gene>
<evidence type="ECO:0000313" key="2">
    <source>
        <dbReference type="Proteomes" id="UP000050525"/>
    </source>
</evidence>